<dbReference type="Proteomes" id="UP000283530">
    <property type="component" value="Unassembled WGS sequence"/>
</dbReference>
<dbReference type="PANTHER" id="PTHR47003:SF3">
    <property type="entry name" value="SMALL RIBOSOMAL SUBUNIT PROTEIN MS81 (RPPR8)"/>
    <property type="match status" value="1"/>
</dbReference>
<dbReference type="EMBL" id="QPKB01000001">
    <property type="protein sequence ID" value="RWR73742.1"/>
    <property type="molecule type" value="Genomic_DNA"/>
</dbReference>
<dbReference type="InterPro" id="IPR044578">
    <property type="entry name" value="BIR6-like"/>
</dbReference>
<comment type="caution">
    <text evidence="3">The sequence shown here is derived from an EMBL/GenBank/DDBJ whole genome shotgun (WGS) entry which is preliminary data.</text>
</comment>
<dbReference type="Gene3D" id="1.25.40.10">
    <property type="entry name" value="Tetratricopeptide repeat domain"/>
    <property type="match status" value="3"/>
</dbReference>
<dbReference type="NCBIfam" id="TIGR00756">
    <property type="entry name" value="PPR"/>
    <property type="match status" value="1"/>
</dbReference>
<dbReference type="Pfam" id="PF01535">
    <property type="entry name" value="PPR"/>
    <property type="match status" value="2"/>
</dbReference>
<dbReference type="STRING" id="337451.A0A443N5E0"/>
<feature type="repeat" description="PPR" evidence="2">
    <location>
        <begin position="459"/>
        <end position="493"/>
    </location>
</feature>
<evidence type="ECO:0000313" key="3">
    <source>
        <dbReference type="EMBL" id="RWR73742.1"/>
    </source>
</evidence>
<evidence type="ECO:0000313" key="4">
    <source>
        <dbReference type="Proteomes" id="UP000283530"/>
    </source>
</evidence>
<keyword evidence="1" id="KW-0677">Repeat</keyword>
<feature type="repeat" description="PPR" evidence="2">
    <location>
        <begin position="531"/>
        <end position="565"/>
    </location>
</feature>
<gene>
    <name evidence="3" type="ORF">CKAN_00204400</name>
</gene>
<reference evidence="3 4" key="1">
    <citation type="journal article" date="2019" name="Nat. Plants">
        <title>Stout camphor tree genome fills gaps in understanding of flowering plant genome evolution.</title>
        <authorList>
            <person name="Chaw S.M."/>
            <person name="Liu Y.C."/>
            <person name="Wu Y.W."/>
            <person name="Wang H.Y."/>
            <person name="Lin C.I."/>
            <person name="Wu C.S."/>
            <person name="Ke H.M."/>
            <person name="Chang L.Y."/>
            <person name="Hsu C.Y."/>
            <person name="Yang H.T."/>
            <person name="Sudianto E."/>
            <person name="Hsu M.H."/>
            <person name="Wu K.P."/>
            <person name="Wang L.N."/>
            <person name="Leebens-Mack J.H."/>
            <person name="Tsai I.J."/>
        </authorList>
    </citation>
    <scope>NUCLEOTIDE SEQUENCE [LARGE SCALE GENOMIC DNA]</scope>
    <source>
        <strain evidence="4">cv. Chaw 1501</strain>
        <tissue evidence="3">Young leaves</tissue>
    </source>
</reference>
<dbReference type="AlphaFoldDB" id="A0A443N5E0"/>
<name>A0A443N5E0_9MAGN</name>
<organism evidence="3 4">
    <name type="scientific">Cinnamomum micranthum f. kanehirae</name>
    <dbReference type="NCBI Taxonomy" id="337451"/>
    <lineage>
        <taxon>Eukaryota</taxon>
        <taxon>Viridiplantae</taxon>
        <taxon>Streptophyta</taxon>
        <taxon>Embryophyta</taxon>
        <taxon>Tracheophyta</taxon>
        <taxon>Spermatophyta</taxon>
        <taxon>Magnoliopsida</taxon>
        <taxon>Magnoliidae</taxon>
        <taxon>Laurales</taxon>
        <taxon>Lauraceae</taxon>
        <taxon>Cinnamomum</taxon>
    </lineage>
</organism>
<dbReference type="PROSITE" id="PS51375">
    <property type="entry name" value="PPR"/>
    <property type="match status" value="3"/>
</dbReference>
<sequence length="657" mass="74307">MANPWRSLLFRTFSRFPNQSSRISSFHRQVRHQNLQRSRLFSSLLSQNAFLSADFELKSQNNIKRNFSSESAALEHKDQEHTLLVEIFSKSNDPNEIKAELESMNLSLNRDTVISVLRCLDGNPDVARTFFAWISGVESGKLTSKSCNLMLGILGRKEYSKEFWELVEVMKKKGYGVSKSTFIKVSESFSGEGLVSDSEMLTEIYSSSRPAEDSLERVCSRACKIIREDEWGDGVKMKLEDMGVEFSSDLVAMVLGKLGVYPMKALMFFKWVKEQPSFKHDTRVYNAMAVALGREDCIEDFWGIANEMRDAGCKMEMATYVKVSARFFKRKMMKDAVDLYEFMMSSGSDKPPVQDCLFLLRKIATGNNSDMSLFSRVLRVFTDGGNVLTKSLYDGVLKSLTSADKLGEREEILKAMEEYGFVANSAVHGEVILRFCKERKFDEACEYLDKLESSGDDSDSTIWASLIRGHCLAGEIDEASSWFKRMIERKSVLDAGYAFEVLMRGFCENNRENDAFKFLVNMVNEKQLHPSYTTYKLLTKKLLAKGSLKEATNLLGLMRSHGFAPLIDPFIKYVAKSGSADDAMSVMKEVKVNRLPTISVFLRMFEAFFKAGRNDLAHDFLSKTPRGIRGHPDVLNLFYSKRPREAMATAAAAAAVS</sequence>
<proteinExistence type="predicted"/>
<evidence type="ECO:0000256" key="1">
    <source>
        <dbReference type="ARBA" id="ARBA00022737"/>
    </source>
</evidence>
<dbReference type="InterPro" id="IPR002885">
    <property type="entry name" value="PPR_rpt"/>
</dbReference>
<dbReference type="InterPro" id="IPR011990">
    <property type="entry name" value="TPR-like_helical_dom_sf"/>
</dbReference>
<accession>A0A443N5E0</accession>
<dbReference type="GO" id="GO:0008380">
    <property type="term" value="P:RNA splicing"/>
    <property type="evidence" value="ECO:0007669"/>
    <property type="project" value="InterPro"/>
</dbReference>
<dbReference type="SUPFAM" id="SSF81901">
    <property type="entry name" value="HCP-like"/>
    <property type="match status" value="1"/>
</dbReference>
<protein>
    <submittedName>
        <fullName evidence="3">Pentatricopeptide repeat</fullName>
    </submittedName>
</protein>
<dbReference type="OrthoDB" id="777957at2759"/>
<dbReference type="PANTHER" id="PTHR47003">
    <property type="entry name" value="OS01G0970900 PROTEIN"/>
    <property type="match status" value="1"/>
</dbReference>
<evidence type="ECO:0000256" key="2">
    <source>
        <dbReference type="PROSITE-ProRule" id="PRU00708"/>
    </source>
</evidence>
<feature type="repeat" description="PPR" evidence="2">
    <location>
        <begin position="281"/>
        <end position="315"/>
    </location>
</feature>
<keyword evidence="4" id="KW-1185">Reference proteome</keyword>